<dbReference type="Proteomes" id="UP000886520">
    <property type="component" value="Chromosome 17"/>
</dbReference>
<dbReference type="PROSITE" id="PS50866">
    <property type="entry name" value="GOLD"/>
    <property type="match status" value="1"/>
</dbReference>
<feature type="domain" description="GOLD" evidence="12">
    <location>
        <begin position="467"/>
        <end position="597"/>
    </location>
</feature>
<feature type="compositionally biased region" description="Basic and acidic residues" evidence="10">
    <location>
        <begin position="185"/>
        <end position="205"/>
    </location>
</feature>
<dbReference type="InterPro" id="IPR036598">
    <property type="entry name" value="GOLD_dom_sf"/>
</dbReference>
<comment type="caution">
    <text evidence="13">The sequence shown here is derived from an EMBL/GenBank/DDBJ whole genome shotgun (WGS) entry which is preliminary data.</text>
</comment>
<feature type="region of interest" description="Disordered" evidence="10">
    <location>
        <begin position="185"/>
        <end position="273"/>
    </location>
</feature>
<dbReference type="Pfam" id="PF03765">
    <property type="entry name" value="CRAL_TRIO_N"/>
    <property type="match status" value="1"/>
</dbReference>
<gene>
    <name evidence="13" type="ORF">GOP47_0017946</name>
</gene>
<evidence type="ECO:0000256" key="1">
    <source>
        <dbReference type="ARBA" id="ARBA00004370"/>
    </source>
</evidence>
<reference evidence="13" key="1">
    <citation type="submission" date="2021-01" db="EMBL/GenBank/DDBJ databases">
        <title>Adiantum capillus-veneris genome.</title>
        <authorList>
            <person name="Fang Y."/>
            <person name="Liao Q."/>
        </authorList>
    </citation>
    <scope>NUCLEOTIDE SEQUENCE</scope>
    <source>
        <strain evidence="13">H3</strain>
        <tissue evidence="13">Leaf</tissue>
    </source>
</reference>
<evidence type="ECO:0000256" key="10">
    <source>
        <dbReference type="SAM" id="MobiDB-lite"/>
    </source>
</evidence>
<dbReference type="SMART" id="SM01100">
    <property type="entry name" value="CRAL_TRIO_N"/>
    <property type="match status" value="1"/>
</dbReference>
<evidence type="ECO:0000259" key="12">
    <source>
        <dbReference type="PROSITE" id="PS50866"/>
    </source>
</evidence>
<dbReference type="InterPro" id="IPR009038">
    <property type="entry name" value="GOLD_dom"/>
</dbReference>
<keyword evidence="6" id="KW-0132">Cell division</keyword>
<dbReference type="PROSITE" id="PS50191">
    <property type="entry name" value="CRAL_TRIO"/>
    <property type="match status" value="1"/>
</dbReference>
<keyword evidence="9" id="KW-0131">Cell cycle</keyword>
<dbReference type="Gene3D" id="3.40.525.10">
    <property type="entry name" value="CRAL-TRIO lipid binding domain"/>
    <property type="match status" value="1"/>
</dbReference>
<keyword evidence="4" id="KW-0813">Transport</keyword>
<keyword evidence="8" id="KW-0472">Membrane</keyword>
<dbReference type="SMART" id="SM00516">
    <property type="entry name" value="SEC14"/>
    <property type="match status" value="1"/>
</dbReference>
<dbReference type="GO" id="GO:0005737">
    <property type="term" value="C:cytoplasm"/>
    <property type="evidence" value="ECO:0007669"/>
    <property type="project" value="UniProtKB-SubCell"/>
</dbReference>
<evidence type="ECO:0000256" key="4">
    <source>
        <dbReference type="ARBA" id="ARBA00022448"/>
    </source>
</evidence>
<dbReference type="InterPro" id="IPR044834">
    <property type="entry name" value="PATL"/>
</dbReference>
<evidence type="ECO:0000256" key="5">
    <source>
        <dbReference type="ARBA" id="ARBA00022490"/>
    </source>
</evidence>
<keyword evidence="14" id="KW-1185">Reference proteome</keyword>
<keyword evidence="7" id="KW-0446">Lipid-binding</keyword>
<dbReference type="Gene3D" id="2.60.120.680">
    <property type="entry name" value="GOLD domain"/>
    <property type="match status" value="1"/>
</dbReference>
<sequence>MATTDPPLPLSTLAVESEPVPSTDATPPAATPTTILAAENPIASAGAQPTGELPISDGLPPATESYVAQERSLPSEASVTSAGVEAESPTIEPTDVIEERSLPTEAPAATINPASTTAEVENPLPVTPQEIRDCEPPPLETHNTIEESFYLKDLKESQKQALLQLKAKIEAAIITNTFLDPLRPAKTEKEEKKEETEAKEEKKEEAEESEKTEENSTDAPSSDAVISDTITESSRDIALEPTAENDVIGTSNTDKTPEPIPTEEVHGDGDESPSLDDLALWGIPLLHSKGDKRTDVLLLKFLRARDFKVEKAVSMLQDTMAWRKEFNTDGLIEEETPADFHGSFIHGTDLEGHPVCYNGELSSKKSVEDEAQLKKRIQVLEKGIQRLDFSANGVNSMVQVIDFTGHSPSFLGRGLRSKILDVLQNNYPELVSKQIFINVPWYFPPLLSLFNSRTRSKAVVAKPGRVAETLFKYISPDQVPVQYGGLSRLDDSAFIGIDAPTTQVVVKAGETRTIELPVPDAGKVVWDISVIGWEVLYEEEFVPEKGYIRIIRKASRKAANEEPLHNTYVADAPGKMVLTINNTTSRRRRMVVYRYAVIPS</sequence>
<dbReference type="Pfam" id="PF25099">
    <property type="entry name" value="GOLD_PATL1_C"/>
    <property type="match status" value="1"/>
</dbReference>
<dbReference type="InterPro" id="IPR011074">
    <property type="entry name" value="CRAL/TRIO_N_dom"/>
</dbReference>
<proteinExistence type="inferred from homology"/>
<feature type="region of interest" description="Disordered" evidence="10">
    <location>
        <begin position="1"/>
        <end position="141"/>
    </location>
</feature>
<dbReference type="SUPFAM" id="SSF46938">
    <property type="entry name" value="CRAL/TRIO N-terminal domain"/>
    <property type="match status" value="1"/>
</dbReference>
<dbReference type="InterPro" id="IPR036865">
    <property type="entry name" value="CRAL-TRIO_dom_sf"/>
</dbReference>
<dbReference type="InterPro" id="IPR036273">
    <property type="entry name" value="CRAL/TRIO_N_dom_sf"/>
</dbReference>
<evidence type="ECO:0000256" key="6">
    <source>
        <dbReference type="ARBA" id="ARBA00022618"/>
    </source>
</evidence>
<dbReference type="SUPFAM" id="SSF52087">
    <property type="entry name" value="CRAL/TRIO domain"/>
    <property type="match status" value="1"/>
</dbReference>
<evidence type="ECO:0000256" key="8">
    <source>
        <dbReference type="ARBA" id="ARBA00023136"/>
    </source>
</evidence>
<feature type="compositionally biased region" description="Low complexity" evidence="10">
    <location>
        <begin position="19"/>
        <end position="38"/>
    </location>
</feature>
<dbReference type="PANTHER" id="PTHR45932:SF17">
    <property type="entry name" value="CELLULAR RETINALDEHYDE-BINDING_TRIPLE FUNCTION DOMAIN-CONTAINING PROTEIN"/>
    <property type="match status" value="1"/>
</dbReference>
<name>A0A9D4Z9P3_ADICA</name>
<dbReference type="InterPro" id="IPR001251">
    <property type="entry name" value="CRAL-TRIO_dom"/>
</dbReference>
<dbReference type="GO" id="GO:0016020">
    <property type="term" value="C:membrane"/>
    <property type="evidence" value="ECO:0007669"/>
    <property type="project" value="UniProtKB-SubCell"/>
</dbReference>
<dbReference type="EMBL" id="JABFUD020000017">
    <property type="protein sequence ID" value="KAI5067418.1"/>
    <property type="molecule type" value="Genomic_DNA"/>
</dbReference>
<dbReference type="Pfam" id="PF00650">
    <property type="entry name" value="CRAL_TRIO"/>
    <property type="match status" value="1"/>
</dbReference>
<keyword evidence="5" id="KW-0963">Cytoplasm</keyword>
<evidence type="ECO:0000259" key="11">
    <source>
        <dbReference type="PROSITE" id="PS50191"/>
    </source>
</evidence>
<dbReference type="SUPFAM" id="SSF101576">
    <property type="entry name" value="Supernatant protein factor (SPF), C-terminal domain"/>
    <property type="match status" value="1"/>
</dbReference>
<evidence type="ECO:0000313" key="14">
    <source>
        <dbReference type="Proteomes" id="UP000886520"/>
    </source>
</evidence>
<dbReference type="GO" id="GO:0008289">
    <property type="term" value="F:lipid binding"/>
    <property type="evidence" value="ECO:0007669"/>
    <property type="project" value="UniProtKB-KW"/>
</dbReference>
<evidence type="ECO:0000256" key="2">
    <source>
        <dbReference type="ARBA" id="ARBA00004496"/>
    </source>
</evidence>
<evidence type="ECO:0000256" key="3">
    <source>
        <dbReference type="ARBA" id="ARBA00007155"/>
    </source>
</evidence>
<comment type="subcellular location">
    <subcellularLocation>
        <location evidence="2">Cytoplasm</location>
    </subcellularLocation>
    <subcellularLocation>
        <location evidence="1">Membrane</location>
    </subcellularLocation>
</comment>
<evidence type="ECO:0000256" key="7">
    <source>
        <dbReference type="ARBA" id="ARBA00023121"/>
    </source>
</evidence>
<protein>
    <recommendedName>
        <fullName evidence="15">CRAL-TRIO domain-containing protein</fullName>
    </recommendedName>
</protein>
<evidence type="ECO:0008006" key="15">
    <source>
        <dbReference type="Google" id="ProtNLM"/>
    </source>
</evidence>
<organism evidence="13 14">
    <name type="scientific">Adiantum capillus-veneris</name>
    <name type="common">Maidenhair fern</name>
    <dbReference type="NCBI Taxonomy" id="13818"/>
    <lineage>
        <taxon>Eukaryota</taxon>
        <taxon>Viridiplantae</taxon>
        <taxon>Streptophyta</taxon>
        <taxon>Embryophyta</taxon>
        <taxon>Tracheophyta</taxon>
        <taxon>Polypodiopsida</taxon>
        <taxon>Polypodiidae</taxon>
        <taxon>Polypodiales</taxon>
        <taxon>Pteridineae</taxon>
        <taxon>Pteridaceae</taxon>
        <taxon>Vittarioideae</taxon>
        <taxon>Adiantum</taxon>
    </lineage>
</organism>
<evidence type="ECO:0000256" key="9">
    <source>
        <dbReference type="ARBA" id="ARBA00023306"/>
    </source>
</evidence>
<dbReference type="CDD" id="cd00170">
    <property type="entry name" value="SEC14"/>
    <property type="match status" value="1"/>
</dbReference>
<evidence type="ECO:0000313" key="13">
    <source>
        <dbReference type="EMBL" id="KAI5067418.1"/>
    </source>
</evidence>
<dbReference type="GO" id="GO:0051301">
    <property type="term" value="P:cell division"/>
    <property type="evidence" value="ECO:0007669"/>
    <property type="project" value="UniProtKB-KW"/>
</dbReference>
<dbReference type="AlphaFoldDB" id="A0A9D4Z9P3"/>
<dbReference type="InterPro" id="IPR056794">
    <property type="entry name" value="PATL1-6_C_GOLD"/>
</dbReference>
<comment type="similarity">
    <text evidence="3">Belongs to the patellin family.</text>
</comment>
<feature type="domain" description="CRAL-TRIO" evidence="11">
    <location>
        <begin position="328"/>
        <end position="491"/>
    </location>
</feature>
<dbReference type="PANTHER" id="PTHR45932">
    <property type="entry name" value="PATELLIN-1"/>
    <property type="match status" value="1"/>
</dbReference>
<accession>A0A9D4Z9P3</accession>
<dbReference type="OrthoDB" id="1434354at2759"/>